<protein>
    <submittedName>
        <fullName evidence="2">Uncharacterized protein</fullName>
    </submittedName>
</protein>
<organism evidence="2 3">
    <name type="scientific">Liparis tanakae</name>
    <name type="common">Tanaka's snailfish</name>
    <dbReference type="NCBI Taxonomy" id="230148"/>
    <lineage>
        <taxon>Eukaryota</taxon>
        <taxon>Metazoa</taxon>
        <taxon>Chordata</taxon>
        <taxon>Craniata</taxon>
        <taxon>Vertebrata</taxon>
        <taxon>Euteleostomi</taxon>
        <taxon>Actinopterygii</taxon>
        <taxon>Neopterygii</taxon>
        <taxon>Teleostei</taxon>
        <taxon>Neoteleostei</taxon>
        <taxon>Acanthomorphata</taxon>
        <taxon>Eupercaria</taxon>
        <taxon>Perciformes</taxon>
        <taxon>Cottioidei</taxon>
        <taxon>Cottales</taxon>
        <taxon>Liparidae</taxon>
        <taxon>Liparis</taxon>
    </lineage>
</organism>
<dbReference type="EMBL" id="SRLO01000359">
    <property type="protein sequence ID" value="TNN59296.1"/>
    <property type="molecule type" value="Genomic_DNA"/>
</dbReference>
<gene>
    <name evidence="2" type="ORF">EYF80_030483</name>
</gene>
<feature type="compositionally biased region" description="Polar residues" evidence="1">
    <location>
        <begin position="1"/>
        <end position="17"/>
    </location>
</feature>
<proteinExistence type="predicted"/>
<accession>A0A4Z2H0L4</accession>
<comment type="caution">
    <text evidence="2">The sequence shown here is derived from an EMBL/GenBank/DDBJ whole genome shotgun (WGS) entry which is preliminary data.</text>
</comment>
<evidence type="ECO:0000313" key="2">
    <source>
        <dbReference type="EMBL" id="TNN59296.1"/>
    </source>
</evidence>
<keyword evidence="3" id="KW-1185">Reference proteome</keyword>
<evidence type="ECO:0000313" key="3">
    <source>
        <dbReference type="Proteomes" id="UP000314294"/>
    </source>
</evidence>
<sequence>MNLSIRLSPENSVTTAPHPTARVTQERPAANPSRRPRKTTPVTGLAPDTRTLWGPEEHLGLATSQKPRLPGLSTNTDYTQQIVCSYLQPSKLGRLLKPARGCPPLLVSGSLSLSLRTLVAPFS</sequence>
<evidence type="ECO:0000256" key="1">
    <source>
        <dbReference type="SAM" id="MobiDB-lite"/>
    </source>
</evidence>
<feature type="region of interest" description="Disordered" evidence="1">
    <location>
        <begin position="1"/>
        <end position="52"/>
    </location>
</feature>
<dbReference type="AlphaFoldDB" id="A0A4Z2H0L4"/>
<reference evidence="2 3" key="1">
    <citation type="submission" date="2019-03" db="EMBL/GenBank/DDBJ databases">
        <title>First draft genome of Liparis tanakae, snailfish: a comprehensive survey of snailfish specific genes.</title>
        <authorList>
            <person name="Kim W."/>
            <person name="Song I."/>
            <person name="Jeong J.-H."/>
            <person name="Kim D."/>
            <person name="Kim S."/>
            <person name="Ryu S."/>
            <person name="Song J.Y."/>
            <person name="Lee S.K."/>
        </authorList>
    </citation>
    <scope>NUCLEOTIDE SEQUENCE [LARGE SCALE GENOMIC DNA]</scope>
    <source>
        <tissue evidence="2">Muscle</tissue>
    </source>
</reference>
<dbReference type="Proteomes" id="UP000314294">
    <property type="component" value="Unassembled WGS sequence"/>
</dbReference>
<name>A0A4Z2H0L4_9TELE</name>